<accession>A0ABW4PUA1</accession>
<evidence type="ECO:0000313" key="3">
    <source>
        <dbReference type="Proteomes" id="UP001597280"/>
    </source>
</evidence>
<name>A0ABW4PUA1_9MICO</name>
<dbReference type="RefSeq" id="WP_137771359.1">
    <property type="nucleotide sequence ID" value="NZ_BAAAIS010000005.1"/>
</dbReference>
<dbReference type="Gene3D" id="3.10.180.10">
    <property type="entry name" value="2,3-Dihydroxybiphenyl 1,2-Dioxygenase, domain 1"/>
    <property type="match status" value="1"/>
</dbReference>
<dbReference type="EMBL" id="JBHUFL010000001">
    <property type="protein sequence ID" value="MFD1833854.1"/>
    <property type="molecule type" value="Genomic_DNA"/>
</dbReference>
<dbReference type="CDD" id="cd06588">
    <property type="entry name" value="PhnB_like"/>
    <property type="match status" value="1"/>
</dbReference>
<keyword evidence="3" id="KW-1185">Reference proteome</keyword>
<feature type="domain" description="Glyoxalase/fosfomycin resistance/dioxygenase" evidence="1">
    <location>
        <begin position="15"/>
        <end position="129"/>
    </location>
</feature>
<dbReference type="Proteomes" id="UP001597280">
    <property type="component" value="Unassembled WGS sequence"/>
</dbReference>
<dbReference type="PANTHER" id="PTHR33990:SF1">
    <property type="entry name" value="PROTEIN YJDN"/>
    <property type="match status" value="1"/>
</dbReference>
<reference evidence="3" key="1">
    <citation type="journal article" date="2019" name="Int. J. Syst. Evol. Microbiol.">
        <title>The Global Catalogue of Microorganisms (GCM) 10K type strain sequencing project: providing services to taxonomists for standard genome sequencing and annotation.</title>
        <authorList>
            <consortium name="The Broad Institute Genomics Platform"/>
            <consortium name="The Broad Institute Genome Sequencing Center for Infectious Disease"/>
            <person name="Wu L."/>
            <person name="Ma J."/>
        </authorList>
    </citation>
    <scope>NUCLEOTIDE SEQUENCE [LARGE SCALE GENOMIC DNA]</scope>
    <source>
        <strain evidence="3">JCM 11650</strain>
    </source>
</reference>
<dbReference type="InterPro" id="IPR004360">
    <property type="entry name" value="Glyas_Fos-R_dOase_dom"/>
</dbReference>
<dbReference type="PANTHER" id="PTHR33990">
    <property type="entry name" value="PROTEIN YJDN-RELATED"/>
    <property type="match status" value="1"/>
</dbReference>
<comment type="caution">
    <text evidence="2">The sequence shown here is derived from an EMBL/GenBank/DDBJ whole genome shotgun (WGS) entry which is preliminary data.</text>
</comment>
<gene>
    <name evidence="2" type="ORF">ACFSDA_02095</name>
</gene>
<dbReference type="InterPro" id="IPR029068">
    <property type="entry name" value="Glyas_Bleomycin-R_OHBP_Dase"/>
</dbReference>
<dbReference type="Pfam" id="PF00903">
    <property type="entry name" value="Glyoxalase"/>
    <property type="match status" value="1"/>
</dbReference>
<organism evidence="2 3">
    <name type="scientific">Brachybacterium rhamnosum</name>
    <dbReference type="NCBI Taxonomy" id="173361"/>
    <lineage>
        <taxon>Bacteria</taxon>
        <taxon>Bacillati</taxon>
        <taxon>Actinomycetota</taxon>
        <taxon>Actinomycetes</taxon>
        <taxon>Micrococcales</taxon>
        <taxon>Dermabacteraceae</taxon>
        <taxon>Brachybacterium</taxon>
    </lineage>
</organism>
<sequence length="161" mass="17308">MTVQLRAYLNFPGTTREALETYRDIFGGELILSTFGEFHAVPEGHEAAGKIMHAELTTEHFVLNAADAIPDMHPVTIGDNVNLALMGTGEEDLAALTAIFDRLAEGGEVEMPLQKQIWGDVYGAVVDRFAMHWMINVGGVGGDRGDAAGEEQAAPVADPTR</sequence>
<dbReference type="InterPro" id="IPR028973">
    <property type="entry name" value="PhnB-like"/>
</dbReference>
<evidence type="ECO:0000313" key="2">
    <source>
        <dbReference type="EMBL" id="MFD1833854.1"/>
    </source>
</evidence>
<proteinExistence type="predicted"/>
<dbReference type="SUPFAM" id="SSF54593">
    <property type="entry name" value="Glyoxalase/Bleomycin resistance protein/Dihydroxybiphenyl dioxygenase"/>
    <property type="match status" value="1"/>
</dbReference>
<protein>
    <submittedName>
        <fullName evidence="2">VOC family protein</fullName>
    </submittedName>
</protein>
<evidence type="ECO:0000259" key="1">
    <source>
        <dbReference type="Pfam" id="PF00903"/>
    </source>
</evidence>